<dbReference type="SUPFAM" id="SSF82607">
    <property type="entry name" value="YbaB-like"/>
    <property type="match status" value="1"/>
</dbReference>
<feature type="coiled-coil region" evidence="3">
    <location>
        <begin position="3"/>
        <end position="30"/>
    </location>
</feature>
<accession>A0A9D2GVH0</accession>
<dbReference type="NCBIfam" id="TIGR00103">
    <property type="entry name" value="DNA_YbaB_EbfC"/>
    <property type="match status" value="1"/>
</dbReference>
<dbReference type="HAMAP" id="MF_00274">
    <property type="entry name" value="DNA_YbaB_EbfC"/>
    <property type="match status" value="1"/>
</dbReference>
<dbReference type="Proteomes" id="UP000824176">
    <property type="component" value="Unassembled WGS sequence"/>
</dbReference>
<gene>
    <name evidence="4" type="ORF">H9804_07180</name>
</gene>
<dbReference type="PANTHER" id="PTHR33449">
    <property type="entry name" value="NUCLEOID-ASSOCIATED PROTEIN YBAB"/>
    <property type="match status" value="1"/>
</dbReference>
<evidence type="ECO:0000313" key="4">
    <source>
        <dbReference type="EMBL" id="HIZ89711.1"/>
    </source>
</evidence>
<comment type="subunit">
    <text evidence="2">Homodimer.</text>
</comment>
<dbReference type="InterPro" id="IPR004401">
    <property type="entry name" value="YbaB/EbfC"/>
</dbReference>
<reference evidence="4" key="2">
    <citation type="submission" date="2021-04" db="EMBL/GenBank/DDBJ databases">
        <authorList>
            <person name="Gilroy R."/>
        </authorList>
    </citation>
    <scope>NUCLEOTIDE SEQUENCE</scope>
    <source>
        <strain evidence="4">ChiW4-1371</strain>
    </source>
</reference>
<dbReference type="Pfam" id="PF02575">
    <property type="entry name" value="YbaB_DNA_bd"/>
    <property type="match status" value="1"/>
</dbReference>
<dbReference type="InterPro" id="IPR036894">
    <property type="entry name" value="YbaB-like_sf"/>
</dbReference>
<dbReference type="GO" id="GO:0043590">
    <property type="term" value="C:bacterial nucleoid"/>
    <property type="evidence" value="ECO:0007669"/>
    <property type="project" value="UniProtKB-UniRule"/>
</dbReference>
<proteinExistence type="inferred from homology"/>
<sequence>MNMQQIMRQAQKMQKKMEEAQAEAASQVVEASAGGGMVSVKVNGKQELLEIVIEKDVVNPDDVEMLQDLIVAAVNEGMKKASQLMQDKLQGITGGLNIPGMF</sequence>
<dbReference type="AlphaFoldDB" id="A0A9D2GVH0"/>
<keyword evidence="2" id="KW-0963">Cytoplasm</keyword>
<comment type="function">
    <text evidence="2">Binds to DNA and alters its conformation. May be involved in regulation of gene expression, nucleoid organization and DNA protection.</text>
</comment>
<dbReference type="PIRSF" id="PIRSF004555">
    <property type="entry name" value="UCP004555"/>
    <property type="match status" value="1"/>
</dbReference>
<dbReference type="EMBL" id="DXAQ01000111">
    <property type="protein sequence ID" value="HIZ89711.1"/>
    <property type="molecule type" value="Genomic_DNA"/>
</dbReference>
<name>A0A9D2GVH0_9BACT</name>
<comment type="caution">
    <text evidence="4">The sequence shown here is derived from an EMBL/GenBank/DDBJ whole genome shotgun (WGS) entry which is preliminary data.</text>
</comment>
<evidence type="ECO:0000256" key="2">
    <source>
        <dbReference type="HAMAP-Rule" id="MF_00274"/>
    </source>
</evidence>
<reference evidence="4" key="1">
    <citation type="journal article" date="2021" name="PeerJ">
        <title>Extensive microbial diversity within the chicken gut microbiome revealed by metagenomics and culture.</title>
        <authorList>
            <person name="Gilroy R."/>
            <person name="Ravi A."/>
            <person name="Getino M."/>
            <person name="Pursley I."/>
            <person name="Horton D.L."/>
            <person name="Alikhan N.F."/>
            <person name="Baker D."/>
            <person name="Gharbi K."/>
            <person name="Hall N."/>
            <person name="Watson M."/>
            <person name="Adriaenssens E.M."/>
            <person name="Foster-Nyarko E."/>
            <person name="Jarju S."/>
            <person name="Secka A."/>
            <person name="Antonio M."/>
            <person name="Oren A."/>
            <person name="Chaudhuri R.R."/>
            <person name="La Ragione R."/>
            <person name="Hildebrand F."/>
            <person name="Pallen M.J."/>
        </authorList>
    </citation>
    <scope>NUCLEOTIDE SEQUENCE</scope>
    <source>
        <strain evidence="4">ChiW4-1371</strain>
    </source>
</reference>
<keyword evidence="3" id="KW-0175">Coiled coil</keyword>
<organism evidence="4 5">
    <name type="scientific">Candidatus Mucispirillum faecigallinarum</name>
    <dbReference type="NCBI Taxonomy" id="2838699"/>
    <lineage>
        <taxon>Bacteria</taxon>
        <taxon>Pseudomonadati</taxon>
        <taxon>Deferribacterota</taxon>
        <taxon>Deferribacteres</taxon>
        <taxon>Deferribacterales</taxon>
        <taxon>Mucispirillaceae</taxon>
        <taxon>Mucispirillum</taxon>
    </lineage>
</organism>
<dbReference type="GO" id="GO:0005829">
    <property type="term" value="C:cytosol"/>
    <property type="evidence" value="ECO:0007669"/>
    <property type="project" value="TreeGrafter"/>
</dbReference>
<evidence type="ECO:0000256" key="1">
    <source>
        <dbReference type="ARBA" id="ARBA00023125"/>
    </source>
</evidence>
<comment type="subcellular location">
    <subcellularLocation>
        <location evidence="2">Cytoplasm</location>
        <location evidence="2">Nucleoid</location>
    </subcellularLocation>
</comment>
<evidence type="ECO:0000256" key="3">
    <source>
        <dbReference type="SAM" id="Coils"/>
    </source>
</evidence>
<keyword evidence="1 2" id="KW-0238">DNA-binding</keyword>
<protein>
    <recommendedName>
        <fullName evidence="2">Nucleoid-associated protein H9804_07180</fullName>
    </recommendedName>
</protein>
<dbReference type="Gene3D" id="3.30.1310.10">
    <property type="entry name" value="Nucleoid-associated protein YbaB-like domain"/>
    <property type="match status" value="1"/>
</dbReference>
<dbReference type="GO" id="GO:0003677">
    <property type="term" value="F:DNA binding"/>
    <property type="evidence" value="ECO:0007669"/>
    <property type="project" value="UniProtKB-UniRule"/>
</dbReference>
<evidence type="ECO:0000313" key="5">
    <source>
        <dbReference type="Proteomes" id="UP000824176"/>
    </source>
</evidence>
<comment type="similarity">
    <text evidence="2">Belongs to the YbaB/EbfC family.</text>
</comment>
<dbReference type="PANTHER" id="PTHR33449:SF1">
    <property type="entry name" value="NUCLEOID-ASSOCIATED PROTEIN YBAB"/>
    <property type="match status" value="1"/>
</dbReference>